<protein>
    <submittedName>
        <fullName evidence="2">Uncharacterized protein</fullName>
    </submittedName>
</protein>
<dbReference type="Gene3D" id="1.10.246.130">
    <property type="match status" value="1"/>
</dbReference>
<dbReference type="Proteomes" id="UP000265140">
    <property type="component" value="Chromosome 8"/>
</dbReference>
<dbReference type="InterPro" id="IPR043138">
    <property type="entry name" value="GGT_lsub"/>
</dbReference>
<accession>A0A6Q2X7G4</accession>
<dbReference type="AlphaFoldDB" id="A0A6Q2X7G4"/>
<dbReference type="GeneTree" id="ENSGT00940000165445"/>
<dbReference type="PANTHER" id="PTHR43881">
    <property type="entry name" value="GAMMA-GLUTAMYLTRANSPEPTIDASE (AFU_ORTHOLOGUE AFUA_4G13580)"/>
    <property type="match status" value="1"/>
</dbReference>
<evidence type="ECO:0000313" key="2">
    <source>
        <dbReference type="Ensembl" id="ENSELUP00000049031.2"/>
    </source>
</evidence>
<dbReference type="Gene3D" id="3.60.20.40">
    <property type="match status" value="1"/>
</dbReference>
<dbReference type="InterPro" id="IPR052896">
    <property type="entry name" value="GGT-like_enzyme"/>
</dbReference>
<reference evidence="2" key="4">
    <citation type="submission" date="2025-09" db="UniProtKB">
        <authorList>
            <consortium name="Ensembl"/>
        </authorList>
    </citation>
    <scope>IDENTIFICATION</scope>
</reference>
<dbReference type="Ensembl" id="ENSELUT00000054173.2">
    <property type="protein sequence ID" value="ENSELUP00000049031.2"/>
    <property type="gene ID" value="ENSELUG00000028515.2"/>
</dbReference>
<dbReference type="PANTHER" id="PTHR43881:SF1">
    <property type="entry name" value="GAMMA-GLUTAMYLTRANSPEPTIDASE (AFU_ORTHOLOGUE AFUA_4G13580)"/>
    <property type="match status" value="1"/>
</dbReference>
<evidence type="ECO:0000313" key="3">
    <source>
        <dbReference type="Proteomes" id="UP000265140"/>
    </source>
</evidence>
<sequence length="315" mass="34329">QDNAKPNSALITTAWLCSKSGRVLNQDKLFSNHCIQFLFAYLRSVPTFLAIYVCVSLCVYLSGLPSQGVSLWEVPPNGQGMAALMALNILENFPIKEMGHNSANYLHVLAEALKLSLADTVHYLSDPDHVNVPPESLLSKDYSLTRSHTIHMDRSNNTNFANTYETGSDRVYFTVADRQGNACSFVNSNYMGFGTGLVPQGCGFSLQVSSSHIAEDLIESVIKTQNNPALQLGILMSARGNPAGNLHSFFSSHSPTIAQQWCVNLEQGVDQSVFGRGQVISVGDLWNLSTYDTEPAVRVLWAGSDPRADGCAQGY</sequence>
<dbReference type="SUPFAM" id="SSF56235">
    <property type="entry name" value="N-terminal nucleophile aminohydrolases (Ntn hydrolases)"/>
    <property type="match status" value="1"/>
</dbReference>
<name>A0A6Q2X7G4_ESOLU</name>
<reference evidence="3" key="1">
    <citation type="journal article" date="2014" name="PLoS ONE">
        <title>The genome and linkage map of the northern pike (Esox lucius): conserved synteny revealed between the salmonid sister group and the Neoteleostei.</title>
        <authorList>
            <person name="Rondeau E.B."/>
            <person name="Minkley D.R."/>
            <person name="Leong J.S."/>
            <person name="Messmer A.M."/>
            <person name="Jantzen J.R."/>
            <person name="von Schalburg K.R."/>
            <person name="Lemon C."/>
            <person name="Bird N.H."/>
            <person name="Koop B.F."/>
        </authorList>
    </citation>
    <scope>NUCLEOTIDE SEQUENCE</scope>
</reference>
<dbReference type="InterPro" id="IPR029055">
    <property type="entry name" value="Ntn_hydrolases_N"/>
</dbReference>
<comment type="similarity">
    <text evidence="1">Belongs to the gamma-glutamyltransferase family.</text>
</comment>
<reference evidence="2" key="2">
    <citation type="submission" date="2020-02" db="EMBL/GenBank/DDBJ databases">
        <title>Esox lucius (northern pike) genome, fEsoLuc1, primary haplotype.</title>
        <authorList>
            <person name="Myers G."/>
            <person name="Karagic N."/>
            <person name="Meyer A."/>
            <person name="Pippel M."/>
            <person name="Reichard M."/>
            <person name="Winkler S."/>
            <person name="Tracey A."/>
            <person name="Sims Y."/>
            <person name="Howe K."/>
            <person name="Rhie A."/>
            <person name="Formenti G."/>
            <person name="Durbin R."/>
            <person name="Fedrigo O."/>
            <person name="Jarvis E.D."/>
        </authorList>
    </citation>
    <scope>NUCLEOTIDE SEQUENCE [LARGE SCALE GENOMIC DNA]</scope>
</reference>
<dbReference type="InterPro" id="IPR043137">
    <property type="entry name" value="GGT_ssub_C"/>
</dbReference>
<organism evidence="2 3">
    <name type="scientific">Esox lucius</name>
    <name type="common">Northern pike</name>
    <dbReference type="NCBI Taxonomy" id="8010"/>
    <lineage>
        <taxon>Eukaryota</taxon>
        <taxon>Metazoa</taxon>
        <taxon>Chordata</taxon>
        <taxon>Craniata</taxon>
        <taxon>Vertebrata</taxon>
        <taxon>Euteleostomi</taxon>
        <taxon>Actinopterygii</taxon>
        <taxon>Neopterygii</taxon>
        <taxon>Teleostei</taxon>
        <taxon>Protacanthopterygii</taxon>
        <taxon>Esociformes</taxon>
        <taxon>Esocidae</taxon>
        <taxon>Esox</taxon>
    </lineage>
</organism>
<evidence type="ECO:0000256" key="1">
    <source>
        <dbReference type="ARBA" id="ARBA00009381"/>
    </source>
</evidence>
<reference evidence="2" key="3">
    <citation type="submission" date="2025-08" db="UniProtKB">
        <authorList>
            <consortium name="Ensembl"/>
        </authorList>
    </citation>
    <scope>IDENTIFICATION</scope>
</reference>
<dbReference type="Pfam" id="PF01019">
    <property type="entry name" value="G_glu_transpept"/>
    <property type="match status" value="1"/>
</dbReference>
<proteinExistence type="inferred from homology"/>
<dbReference type="Bgee" id="ENSELUG00000028515">
    <property type="expression patterns" value="Expressed in spleen"/>
</dbReference>
<dbReference type="InParanoid" id="A0A6Q2X7G4"/>
<keyword evidence="3" id="KW-1185">Reference proteome</keyword>
<dbReference type="PRINTS" id="PR01210">
    <property type="entry name" value="GGTRANSPTASE"/>
</dbReference>